<dbReference type="OrthoDB" id="9802794at2"/>
<dbReference type="KEGG" id="sng:SNE_A20530"/>
<dbReference type="STRING" id="331113.SNE_A20530"/>
<dbReference type="HOGENOM" id="CLU_034585_2_0_0"/>
<evidence type="ECO:0000256" key="2">
    <source>
        <dbReference type="ARBA" id="ARBA00022695"/>
    </source>
</evidence>
<dbReference type="InterPro" id="IPR014729">
    <property type="entry name" value="Rossmann-like_a/b/a_fold"/>
</dbReference>
<dbReference type="GO" id="GO:0016779">
    <property type="term" value="F:nucleotidyltransferase activity"/>
    <property type="evidence" value="ECO:0007669"/>
    <property type="project" value="UniProtKB-KW"/>
</dbReference>
<evidence type="ECO:0000313" key="5">
    <source>
        <dbReference type="Proteomes" id="UP000000496"/>
    </source>
</evidence>
<dbReference type="Pfam" id="PF01467">
    <property type="entry name" value="CTP_transf_like"/>
    <property type="match status" value="1"/>
</dbReference>
<dbReference type="InterPro" id="IPR050385">
    <property type="entry name" value="Archaeal_FAD_synthase"/>
</dbReference>
<dbReference type="eggNOG" id="COG0615">
    <property type="taxonomic scope" value="Bacteria"/>
</dbReference>
<proteinExistence type="predicted"/>
<reference evidence="4 5" key="2">
    <citation type="journal article" date="2011" name="Mol. Biol. Evol.">
        <title>Unity in variety--the pan-genome of the Chlamydiae.</title>
        <authorList>
            <person name="Collingro A."/>
            <person name="Tischler P."/>
            <person name="Weinmaier T."/>
            <person name="Penz T."/>
            <person name="Heinz E."/>
            <person name="Brunham R.C."/>
            <person name="Read T.D."/>
            <person name="Bavoil P.M."/>
            <person name="Sachse K."/>
            <person name="Kahane S."/>
            <person name="Friedman M.G."/>
            <person name="Rattei T."/>
            <person name="Myers G.S."/>
            <person name="Horn M."/>
        </authorList>
    </citation>
    <scope>NUCLEOTIDE SEQUENCE [LARGE SCALE GENOMIC DNA]</scope>
    <source>
        <strain evidence="5">ATCC VR-1471 / Z</strain>
    </source>
</reference>
<dbReference type="InterPro" id="IPR004821">
    <property type="entry name" value="Cyt_trans-like"/>
</dbReference>
<dbReference type="NCBIfam" id="TIGR00125">
    <property type="entry name" value="cyt_tran_rel"/>
    <property type="match status" value="1"/>
</dbReference>
<dbReference type="Proteomes" id="UP000000496">
    <property type="component" value="Chromosome gsn.131"/>
</dbReference>
<gene>
    <name evidence="4" type="ordered locus">SNE_A20530</name>
</gene>
<reference key="1">
    <citation type="journal article" date="2011" name="Mol. Biol. Evol.">
        <title>Unity in variety -- the pan-genome of the Chlamydiae.</title>
        <authorList>
            <person name="Collingro A."/>
            <person name="Tischler P."/>
            <person name="Weinmaier T."/>
            <person name="Penz T."/>
            <person name="Heinz E."/>
            <person name="Brunham R.C."/>
            <person name="Read T.D."/>
            <person name="Bavoil P.M."/>
            <person name="Sachse K."/>
            <person name="Kahane S."/>
            <person name="Friedman M.G."/>
            <person name="Rattei T."/>
            <person name="Myers G.S.A."/>
            <person name="Horn M."/>
        </authorList>
    </citation>
    <scope>NUCLEOTIDE SEQUENCE</scope>
    <source>
        <strain>Z</strain>
    </source>
</reference>
<evidence type="ECO:0000256" key="1">
    <source>
        <dbReference type="ARBA" id="ARBA00022679"/>
    </source>
</evidence>
<keyword evidence="1" id="KW-0808">Transferase</keyword>
<sequence>MMNAKQVPPEKLAETVAAIRKSGRTIATLNGSFDLLHAGHLKIIHEAKKQADCLIMALNTDRSIKEYKSPDRPLITLKHRLEMVAALEAVDYVTWFDETDPCKLLSVIQPDVHVNGSEYGKDCIEADTVRKYGGKIHIVSLVPGLSTSQIIDKIKSLT</sequence>
<keyword evidence="5" id="KW-1185">Reference proteome</keyword>
<dbReference type="PANTHER" id="PTHR43793:SF2">
    <property type="entry name" value="BIFUNCTIONAL PROTEIN HLDE"/>
    <property type="match status" value="1"/>
</dbReference>
<protein>
    <recommendedName>
        <fullName evidence="3">Cytidyltransferase-like domain-containing protein</fullName>
    </recommendedName>
</protein>
<dbReference type="RefSeq" id="WP_013944396.1">
    <property type="nucleotide sequence ID" value="NC_015713.1"/>
</dbReference>
<dbReference type="PANTHER" id="PTHR43793">
    <property type="entry name" value="FAD SYNTHASE"/>
    <property type="match status" value="1"/>
</dbReference>
<evidence type="ECO:0000313" key="4">
    <source>
        <dbReference type="EMBL" id="CCB89930.1"/>
    </source>
</evidence>
<name>F8L3R4_SIMNZ</name>
<keyword evidence="2" id="KW-0548">Nucleotidyltransferase</keyword>
<organism evidence="4 5">
    <name type="scientific">Simkania negevensis (strain ATCC VR-1471 / DSM 27360 / Z)</name>
    <dbReference type="NCBI Taxonomy" id="331113"/>
    <lineage>
        <taxon>Bacteria</taxon>
        <taxon>Pseudomonadati</taxon>
        <taxon>Chlamydiota</taxon>
        <taxon>Chlamydiia</taxon>
        <taxon>Parachlamydiales</taxon>
        <taxon>Simkaniaceae</taxon>
        <taxon>Simkania</taxon>
    </lineage>
</organism>
<evidence type="ECO:0000259" key="3">
    <source>
        <dbReference type="Pfam" id="PF01467"/>
    </source>
</evidence>
<dbReference type="AlphaFoldDB" id="F8L3R4"/>
<feature type="domain" description="Cytidyltransferase-like" evidence="3">
    <location>
        <begin position="29"/>
        <end position="135"/>
    </location>
</feature>
<dbReference type="Gene3D" id="3.40.50.620">
    <property type="entry name" value="HUPs"/>
    <property type="match status" value="1"/>
</dbReference>
<accession>F8L3R4</accession>
<dbReference type="EMBL" id="FR872582">
    <property type="protein sequence ID" value="CCB89930.1"/>
    <property type="molecule type" value="Genomic_DNA"/>
</dbReference>
<dbReference type="SUPFAM" id="SSF52374">
    <property type="entry name" value="Nucleotidylyl transferase"/>
    <property type="match status" value="1"/>
</dbReference>